<dbReference type="GO" id="GO:0005886">
    <property type="term" value="C:plasma membrane"/>
    <property type="evidence" value="ECO:0007669"/>
    <property type="project" value="UniProtKB-SubCell"/>
</dbReference>
<comment type="similarity">
    <text evidence="2">Belongs to the peptidase A24 family.</text>
</comment>
<feature type="transmembrane region" description="Helical" evidence="7">
    <location>
        <begin position="6"/>
        <end position="27"/>
    </location>
</feature>
<comment type="subcellular location">
    <subcellularLocation>
        <location evidence="1">Cell membrane</location>
        <topology evidence="1">Multi-pass membrane protein</topology>
    </subcellularLocation>
</comment>
<dbReference type="Gene3D" id="1.20.120.1220">
    <property type="match status" value="1"/>
</dbReference>
<evidence type="ECO:0000313" key="11">
    <source>
        <dbReference type="Proteomes" id="UP000177382"/>
    </source>
</evidence>
<evidence type="ECO:0000256" key="5">
    <source>
        <dbReference type="ARBA" id="ARBA00022989"/>
    </source>
</evidence>
<accession>A0A1F7XLY7</accession>
<proteinExistence type="inferred from homology"/>
<feature type="transmembrane region" description="Helical" evidence="7">
    <location>
        <begin position="161"/>
        <end position="181"/>
    </location>
</feature>
<dbReference type="EMBL" id="MGFX01000006">
    <property type="protein sequence ID" value="OGM15378.1"/>
    <property type="molecule type" value="Genomic_DNA"/>
</dbReference>
<evidence type="ECO:0000256" key="6">
    <source>
        <dbReference type="ARBA" id="ARBA00023136"/>
    </source>
</evidence>
<keyword evidence="4 7" id="KW-0812">Transmembrane</keyword>
<keyword evidence="3" id="KW-1003">Cell membrane</keyword>
<dbReference type="AlphaFoldDB" id="A0A1F7XLY7"/>
<sequence>MELIYTFLVLILGLAVGSFVSALTYRVPRGISIAKGRSFCPKCSAKISWYDNIPLLSYLALGGKCRRCKEKISLRYPLIEGATALGFLYLFSYSCPPGSFEVACLWKSATGSLYLPFLLFIFTLMTAIFVIDLESQIIPDSLVFTLFISTFLILISTDLPIFTHLVSGFSAALFLLVLFLITKQKGMGLGDVKLALFAGAFLGWPHTVTWLFASFVLGAVVGVILILLKKASFGKHIPFGPFLVVSFFVSVFFGERILAWLNF</sequence>
<dbReference type="InterPro" id="IPR000045">
    <property type="entry name" value="Prepilin_IV_endopep_pep"/>
</dbReference>
<feature type="transmembrane region" description="Helical" evidence="7">
    <location>
        <begin position="74"/>
        <end position="93"/>
    </location>
</feature>
<feature type="transmembrane region" description="Helical" evidence="7">
    <location>
        <begin position="210"/>
        <end position="228"/>
    </location>
</feature>
<dbReference type="GO" id="GO:0004190">
    <property type="term" value="F:aspartic-type endopeptidase activity"/>
    <property type="evidence" value="ECO:0007669"/>
    <property type="project" value="InterPro"/>
</dbReference>
<reference evidence="10 11" key="1">
    <citation type="journal article" date="2016" name="Nat. Commun.">
        <title>Thousands of microbial genomes shed light on interconnected biogeochemical processes in an aquifer system.</title>
        <authorList>
            <person name="Anantharaman K."/>
            <person name="Brown C.T."/>
            <person name="Hug L.A."/>
            <person name="Sharon I."/>
            <person name="Castelle C.J."/>
            <person name="Probst A.J."/>
            <person name="Thomas B.C."/>
            <person name="Singh A."/>
            <person name="Wilkins M.J."/>
            <person name="Karaoz U."/>
            <person name="Brodie E.L."/>
            <person name="Williams K.H."/>
            <person name="Hubbard S.S."/>
            <person name="Banfield J.F."/>
        </authorList>
    </citation>
    <scope>NUCLEOTIDE SEQUENCE [LARGE SCALE GENOMIC DNA]</scope>
</reference>
<name>A0A1F7XLY7_9BACT</name>
<feature type="transmembrane region" description="Helical" evidence="7">
    <location>
        <begin position="113"/>
        <end position="130"/>
    </location>
</feature>
<evidence type="ECO:0000256" key="3">
    <source>
        <dbReference type="ARBA" id="ARBA00022475"/>
    </source>
</evidence>
<keyword evidence="6 7" id="KW-0472">Membrane</keyword>
<keyword evidence="5 7" id="KW-1133">Transmembrane helix</keyword>
<organism evidence="10 11">
    <name type="scientific">Candidatus Woesebacteria bacterium RBG_16_42_24</name>
    <dbReference type="NCBI Taxonomy" id="1802485"/>
    <lineage>
        <taxon>Bacteria</taxon>
        <taxon>Candidatus Woeseibacteriota</taxon>
    </lineage>
</organism>
<evidence type="ECO:0008006" key="12">
    <source>
        <dbReference type="Google" id="ProtNLM"/>
    </source>
</evidence>
<evidence type="ECO:0000313" key="10">
    <source>
        <dbReference type="EMBL" id="OGM15378.1"/>
    </source>
</evidence>
<dbReference type="InterPro" id="IPR010627">
    <property type="entry name" value="Prepilin_pept_A24_N"/>
</dbReference>
<feature type="domain" description="Prepilin peptidase A24 N-terminal" evidence="9">
    <location>
        <begin position="11"/>
        <end position="91"/>
    </location>
</feature>
<comment type="caution">
    <text evidence="10">The sequence shown here is derived from an EMBL/GenBank/DDBJ whole genome shotgun (WGS) entry which is preliminary data.</text>
</comment>
<evidence type="ECO:0000256" key="2">
    <source>
        <dbReference type="ARBA" id="ARBA00005801"/>
    </source>
</evidence>
<dbReference type="STRING" id="1802485.A2V97_01985"/>
<feature type="transmembrane region" description="Helical" evidence="7">
    <location>
        <begin position="240"/>
        <end position="261"/>
    </location>
</feature>
<dbReference type="InterPro" id="IPR050882">
    <property type="entry name" value="Prepilin_peptidase/N-MTase"/>
</dbReference>
<feature type="domain" description="Prepilin type IV endopeptidase peptidase" evidence="8">
    <location>
        <begin position="119"/>
        <end position="223"/>
    </location>
</feature>
<dbReference type="Pfam" id="PF01478">
    <property type="entry name" value="Peptidase_A24"/>
    <property type="match status" value="1"/>
</dbReference>
<evidence type="ECO:0000256" key="4">
    <source>
        <dbReference type="ARBA" id="ARBA00022692"/>
    </source>
</evidence>
<evidence type="ECO:0000256" key="7">
    <source>
        <dbReference type="SAM" id="Phobius"/>
    </source>
</evidence>
<gene>
    <name evidence="10" type="ORF">A2V97_01985</name>
</gene>
<evidence type="ECO:0000259" key="9">
    <source>
        <dbReference type="Pfam" id="PF06750"/>
    </source>
</evidence>
<evidence type="ECO:0000256" key="1">
    <source>
        <dbReference type="ARBA" id="ARBA00004651"/>
    </source>
</evidence>
<protein>
    <recommendedName>
        <fullName evidence="12">Prepilin peptidase</fullName>
    </recommendedName>
</protein>
<dbReference type="Proteomes" id="UP000177382">
    <property type="component" value="Unassembled WGS sequence"/>
</dbReference>
<evidence type="ECO:0000259" key="8">
    <source>
        <dbReference type="Pfam" id="PF01478"/>
    </source>
</evidence>
<dbReference type="Pfam" id="PF06750">
    <property type="entry name" value="A24_N_bact"/>
    <property type="match status" value="1"/>
</dbReference>
<dbReference type="PANTHER" id="PTHR30487:SF0">
    <property type="entry name" value="PREPILIN LEADER PEPTIDASE_N-METHYLTRANSFERASE-RELATED"/>
    <property type="match status" value="1"/>
</dbReference>
<feature type="transmembrane region" description="Helical" evidence="7">
    <location>
        <begin position="137"/>
        <end position="155"/>
    </location>
</feature>
<dbReference type="GO" id="GO:0006465">
    <property type="term" value="P:signal peptide processing"/>
    <property type="evidence" value="ECO:0007669"/>
    <property type="project" value="TreeGrafter"/>
</dbReference>
<dbReference type="PANTHER" id="PTHR30487">
    <property type="entry name" value="TYPE 4 PREPILIN-LIKE PROTEINS LEADER PEPTIDE-PROCESSING ENZYME"/>
    <property type="match status" value="1"/>
</dbReference>